<keyword evidence="3" id="KW-0812">Transmembrane</keyword>
<dbReference type="InterPro" id="IPR036291">
    <property type="entry name" value="NAD(P)-bd_dom_sf"/>
</dbReference>
<protein>
    <submittedName>
        <fullName evidence="5">NAD-dependent epimerase/dehydratase family protein</fullName>
    </submittedName>
</protein>
<feature type="domain" description="Polysaccharide biosynthesis protein CapD-like" evidence="4">
    <location>
        <begin position="274"/>
        <end position="550"/>
    </location>
</feature>
<dbReference type="Pfam" id="PF02719">
    <property type="entry name" value="Polysacc_synt_2"/>
    <property type="match status" value="1"/>
</dbReference>
<dbReference type="AlphaFoldDB" id="A0A6L6XRF1"/>
<feature type="transmembrane region" description="Helical" evidence="3">
    <location>
        <begin position="67"/>
        <end position="88"/>
    </location>
</feature>
<dbReference type="Proteomes" id="UP000473525">
    <property type="component" value="Unassembled WGS sequence"/>
</dbReference>
<dbReference type="EMBL" id="WSEK01000004">
    <property type="protein sequence ID" value="MVQ49740.1"/>
    <property type="molecule type" value="Genomic_DNA"/>
</dbReference>
<keyword evidence="3" id="KW-1133">Transmembrane helix</keyword>
<feature type="region of interest" description="Disordered" evidence="2">
    <location>
        <begin position="536"/>
        <end position="578"/>
    </location>
</feature>
<evidence type="ECO:0000313" key="6">
    <source>
        <dbReference type="Proteomes" id="UP000473525"/>
    </source>
</evidence>
<evidence type="ECO:0000259" key="4">
    <source>
        <dbReference type="Pfam" id="PF02719"/>
    </source>
</evidence>
<name>A0A6L6XRF1_9ACTN</name>
<dbReference type="PANTHER" id="PTHR43318:SF1">
    <property type="entry name" value="POLYSACCHARIDE BIOSYNTHESIS PROTEIN EPSC-RELATED"/>
    <property type="match status" value="1"/>
</dbReference>
<keyword evidence="3" id="KW-0472">Membrane</keyword>
<sequence>MLALWDVACWTLGTLIVLGVRHDFQIPEITWESVLRYIVTAAALIFGIGYATRFYRGRYVVGSFDEAIGLGAHLFAVAVVTIATYPVINPALPRSVAVLTPPLAFLGSAAGRWIYRAVRDRGVTAGASDQVHRVLVYGAGEAGGQVLRLIRGDLSGTYSAVGLLDDNPRRRHLRLQGVSVLGSGDDLERIAAEHDVDAVILAVPEASGRFIGAFQARARRAGLEFLVLPSLSELMGARVVATDIRRVEISDVLGRHQVSTSLTDIADYLSNRRVLITGAGGSIGAELSRQVNRFGPSSMIMLDRDESALHAVQLEIFGHGLLQGPDTVLCDIRDIEPLRAVFREHRPEIVFHAAALKHLPMLERFPDEGWKTNVLGTLNLLELAEEFDVQRFVNISTDKAADPTSVLGSTKRTAEQLTSWHAQRTGRPYISVRFGNVLGSRGSMLATFTRQIELGGPVTVTHPDVERYFMTIPEACELVVQAGALGASGEVMVLEMGEPVKILDVAEQMIALTGRHDIEITFTGLRPGEKLSEQLFSGSERPRPTGHPLIRAVDVTPLSPEQLTSPPQTPRGQELREH</sequence>
<comment type="caution">
    <text evidence="5">The sequence shown here is derived from an EMBL/GenBank/DDBJ whole genome shotgun (WGS) entry which is preliminary data.</text>
</comment>
<accession>A0A6L6XRF1</accession>
<evidence type="ECO:0000313" key="5">
    <source>
        <dbReference type="EMBL" id="MVQ49740.1"/>
    </source>
</evidence>
<dbReference type="Pfam" id="PF13727">
    <property type="entry name" value="CoA_binding_3"/>
    <property type="match status" value="1"/>
</dbReference>
<reference evidence="5 6" key="1">
    <citation type="submission" date="2019-12" db="EMBL/GenBank/DDBJ databases">
        <authorList>
            <person name="Huq M.A."/>
        </authorList>
    </citation>
    <scope>NUCLEOTIDE SEQUENCE [LARGE SCALE GENOMIC DNA]</scope>
    <source>
        <strain evidence="5 6">MAH-18</strain>
    </source>
</reference>
<dbReference type="Gene3D" id="3.40.50.720">
    <property type="entry name" value="NAD(P)-binding Rossmann-like Domain"/>
    <property type="match status" value="2"/>
</dbReference>
<proteinExistence type="inferred from homology"/>
<dbReference type="PANTHER" id="PTHR43318">
    <property type="entry name" value="UDP-N-ACETYLGLUCOSAMINE 4,6-DEHYDRATASE"/>
    <property type="match status" value="1"/>
</dbReference>
<keyword evidence="6" id="KW-1185">Reference proteome</keyword>
<dbReference type="InterPro" id="IPR003869">
    <property type="entry name" value="Polysac_CapD-like"/>
</dbReference>
<organism evidence="5 6">
    <name type="scientific">Nocardioides agri</name>
    <dbReference type="NCBI Taxonomy" id="2682843"/>
    <lineage>
        <taxon>Bacteria</taxon>
        <taxon>Bacillati</taxon>
        <taxon>Actinomycetota</taxon>
        <taxon>Actinomycetes</taxon>
        <taxon>Propionibacteriales</taxon>
        <taxon>Nocardioidaceae</taxon>
        <taxon>Nocardioides</taxon>
    </lineage>
</organism>
<dbReference type="SUPFAM" id="SSF51735">
    <property type="entry name" value="NAD(P)-binding Rossmann-fold domains"/>
    <property type="match status" value="2"/>
</dbReference>
<evidence type="ECO:0000256" key="2">
    <source>
        <dbReference type="SAM" id="MobiDB-lite"/>
    </source>
</evidence>
<evidence type="ECO:0000256" key="1">
    <source>
        <dbReference type="ARBA" id="ARBA00007430"/>
    </source>
</evidence>
<feature type="transmembrane region" description="Helical" evidence="3">
    <location>
        <begin position="94"/>
        <end position="115"/>
    </location>
</feature>
<dbReference type="RefSeq" id="WP_157342546.1">
    <property type="nucleotide sequence ID" value="NZ_WSEK01000004.1"/>
</dbReference>
<evidence type="ECO:0000256" key="3">
    <source>
        <dbReference type="SAM" id="Phobius"/>
    </source>
</evidence>
<dbReference type="CDD" id="cd05237">
    <property type="entry name" value="UDP_invert_4-6DH_SDR_e"/>
    <property type="match status" value="1"/>
</dbReference>
<comment type="similarity">
    <text evidence="1">Belongs to the polysaccharide synthase family.</text>
</comment>
<feature type="transmembrane region" description="Helical" evidence="3">
    <location>
        <begin position="34"/>
        <end position="55"/>
    </location>
</feature>
<dbReference type="InterPro" id="IPR051203">
    <property type="entry name" value="Polysaccharide_Synthase-Rel"/>
</dbReference>
<gene>
    <name evidence="5" type="ORF">GON03_11155</name>
</gene>